<accession>A0A1X7LGI2</accession>
<dbReference type="InterPro" id="IPR001173">
    <property type="entry name" value="Glyco_trans_2-like"/>
</dbReference>
<dbReference type="STRING" id="561720.SAMN06275492_1618"/>
<dbReference type="PANTHER" id="PTHR22916">
    <property type="entry name" value="GLYCOSYLTRANSFERASE"/>
    <property type="match status" value="1"/>
</dbReference>
<feature type="domain" description="Glycosyltransferase 2-like" evidence="1">
    <location>
        <begin position="3"/>
        <end position="170"/>
    </location>
</feature>
<dbReference type="RefSeq" id="WP_159448360.1">
    <property type="nucleotide sequence ID" value="NZ_FXBB01000061.1"/>
</dbReference>
<dbReference type="AlphaFoldDB" id="A0A1X7LGI2"/>
<dbReference type="SUPFAM" id="SSF53448">
    <property type="entry name" value="Nucleotide-diphospho-sugar transferases"/>
    <property type="match status" value="1"/>
</dbReference>
<keyword evidence="3" id="KW-1185">Reference proteome</keyword>
<dbReference type="InterPro" id="IPR029044">
    <property type="entry name" value="Nucleotide-diphossugar_trans"/>
</dbReference>
<evidence type="ECO:0000313" key="2">
    <source>
        <dbReference type="EMBL" id="SMG52352.1"/>
    </source>
</evidence>
<gene>
    <name evidence="2" type="ORF">SAMN06275492_1618</name>
</gene>
<reference evidence="3" key="1">
    <citation type="submission" date="2017-04" db="EMBL/GenBank/DDBJ databases">
        <authorList>
            <person name="Varghese N."/>
            <person name="Submissions S."/>
        </authorList>
    </citation>
    <scope>NUCLEOTIDE SEQUENCE [LARGE SCALE GENOMIC DNA]</scope>
    <source>
        <strain evidence="3">USBA 82</strain>
    </source>
</reference>
<dbReference type="PANTHER" id="PTHR22916:SF3">
    <property type="entry name" value="UDP-GLCNAC:BETAGAL BETA-1,3-N-ACETYLGLUCOSAMINYLTRANSFERASE-LIKE PROTEIN 1"/>
    <property type="match status" value="1"/>
</dbReference>
<keyword evidence="2" id="KW-0808">Transferase</keyword>
<organism evidence="2 3">
    <name type="scientific">Dethiosulfovibrio salsuginis</name>
    <dbReference type="NCBI Taxonomy" id="561720"/>
    <lineage>
        <taxon>Bacteria</taxon>
        <taxon>Thermotogati</taxon>
        <taxon>Synergistota</taxon>
        <taxon>Synergistia</taxon>
        <taxon>Synergistales</taxon>
        <taxon>Dethiosulfovibrionaceae</taxon>
        <taxon>Dethiosulfovibrio</taxon>
    </lineage>
</organism>
<sequence>MLSVIIATYNQENYVLDTLNSMLKSDVHDVELIVTDDCSTDRTPEVVEAWIDKNGHRFANAKLVKGSKNVGIVGNHRKGIAASKGSLLKGLAGDDWFLPGAIDVIKKYDGIKNTIFCSDVVEVNELTDKKRIRKNDQRLFMPMTSSERANLLAGVGCMILAPGAFYSRDVWEDSADLLCGIKHIEDYYLWFCSAKKGKQFVEVGFSSVCYRVHGNNICAPKFKKLSITQRDFLKDEMVVNIQISRDAEVSLLAKYSAMVRFVSGFVFSKSYDYVGRSVAMWLLRVIRLADPIYFKNAIIKVGERILNL</sequence>
<protein>
    <submittedName>
        <fullName evidence="2">Glycosyltransferase involved in cell wall bisynthesis</fullName>
    </submittedName>
</protein>
<dbReference type="Pfam" id="PF00535">
    <property type="entry name" value="Glycos_transf_2"/>
    <property type="match status" value="1"/>
</dbReference>
<evidence type="ECO:0000259" key="1">
    <source>
        <dbReference type="Pfam" id="PF00535"/>
    </source>
</evidence>
<proteinExistence type="predicted"/>
<dbReference type="Gene3D" id="3.90.550.10">
    <property type="entry name" value="Spore Coat Polysaccharide Biosynthesis Protein SpsA, Chain A"/>
    <property type="match status" value="1"/>
</dbReference>
<dbReference type="OrthoDB" id="5366at2"/>
<evidence type="ECO:0000313" key="3">
    <source>
        <dbReference type="Proteomes" id="UP000193355"/>
    </source>
</evidence>
<dbReference type="GO" id="GO:0016758">
    <property type="term" value="F:hexosyltransferase activity"/>
    <property type="evidence" value="ECO:0007669"/>
    <property type="project" value="UniProtKB-ARBA"/>
</dbReference>
<dbReference type="Proteomes" id="UP000193355">
    <property type="component" value="Unassembled WGS sequence"/>
</dbReference>
<name>A0A1X7LGI2_9BACT</name>
<dbReference type="EMBL" id="FXBB01000061">
    <property type="protein sequence ID" value="SMG52352.1"/>
    <property type="molecule type" value="Genomic_DNA"/>
</dbReference>